<dbReference type="Pfam" id="PF02150">
    <property type="entry name" value="Zn_ribbon_RPB9"/>
    <property type="match status" value="1"/>
</dbReference>
<reference evidence="8" key="1">
    <citation type="journal article" date="2017" name="Nat. Commun.">
        <title>The North American bullfrog draft genome provides insight into hormonal regulation of long noncoding RNA.</title>
        <authorList>
            <person name="Hammond S.A."/>
            <person name="Warren R.L."/>
            <person name="Vandervalk B.P."/>
            <person name="Kucuk E."/>
            <person name="Khan H."/>
            <person name="Gibb E.A."/>
            <person name="Pandoh P."/>
            <person name="Kirk H."/>
            <person name="Zhao Y."/>
            <person name="Jones M."/>
            <person name="Mungall A.J."/>
            <person name="Coope R."/>
            <person name="Pleasance S."/>
            <person name="Moore R.A."/>
            <person name="Holt R.A."/>
            <person name="Round J.M."/>
            <person name="Ohora S."/>
            <person name="Walle B.V."/>
            <person name="Veldhoen N."/>
            <person name="Helbing C.C."/>
            <person name="Birol I."/>
        </authorList>
    </citation>
    <scope>NUCLEOTIDE SEQUENCE [LARGE SCALE GENOMIC DNA]</scope>
</reference>
<keyword evidence="4" id="KW-0804">Transcription</keyword>
<accession>A0A2G9R3B3</accession>
<evidence type="ECO:0000256" key="2">
    <source>
        <dbReference type="ARBA" id="ARBA00022723"/>
    </source>
</evidence>
<evidence type="ECO:0000256" key="4">
    <source>
        <dbReference type="ARBA" id="ARBA00023163"/>
    </source>
</evidence>
<feature type="compositionally biased region" description="Basic and acidic residues" evidence="5">
    <location>
        <begin position="73"/>
        <end position="84"/>
    </location>
</feature>
<dbReference type="PROSITE" id="PS01030">
    <property type="entry name" value="RNA_POL_M_15KD"/>
    <property type="match status" value="1"/>
</dbReference>
<dbReference type="EMBL" id="KV945818">
    <property type="protein sequence ID" value="PIO22378.1"/>
    <property type="molecule type" value="Genomic_DNA"/>
</dbReference>
<gene>
    <name evidence="7" type="ORF">AB205_0166470</name>
</gene>
<keyword evidence="3" id="KW-0862">Zinc</keyword>
<dbReference type="SMART" id="SM00661">
    <property type="entry name" value="RPOL9"/>
    <property type="match status" value="1"/>
</dbReference>
<comment type="similarity">
    <text evidence="1">Belongs to the archaeal RpoM/eukaryotic RPA12/RPB9/RPC11 RNA polymerase family.</text>
</comment>
<feature type="non-terminal residue" evidence="7">
    <location>
        <position position="100"/>
    </location>
</feature>
<keyword evidence="8" id="KW-1185">Reference proteome</keyword>
<sequence>MLLFCPTCGNVLIVEEGQKCYRFACNTCPYVHNINRKVTSRKYPKLKEVDDVLGGSAAWENVDSTAGSFHTGRIRDDPPREHPLAQRGSLRGSPLSRQMT</sequence>
<name>A0A2G9R3B3_AQUCT</name>
<dbReference type="GO" id="GO:0046872">
    <property type="term" value="F:metal ion binding"/>
    <property type="evidence" value="ECO:0007669"/>
    <property type="project" value="UniProtKB-KW"/>
</dbReference>
<evidence type="ECO:0000256" key="5">
    <source>
        <dbReference type="SAM" id="MobiDB-lite"/>
    </source>
</evidence>
<dbReference type="InterPro" id="IPR019761">
    <property type="entry name" value="DNA-dir_RNA_pol-M_15_CS"/>
</dbReference>
<proteinExistence type="inferred from homology"/>
<dbReference type="Proteomes" id="UP000228934">
    <property type="component" value="Unassembled WGS sequence"/>
</dbReference>
<feature type="domain" description="DNA-directed RNA polymerase II subunit RPB9-like zinc ribbon" evidence="6">
    <location>
        <begin position="3"/>
        <end position="53"/>
    </location>
</feature>
<evidence type="ECO:0000256" key="3">
    <source>
        <dbReference type="ARBA" id="ARBA00022833"/>
    </source>
</evidence>
<feature type="region of interest" description="Disordered" evidence="5">
    <location>
        <begin position="67"/>
        <end position="100"/>
    </location>
</feature>
<dbReference type="InterPro" id="IPR001529">
    <property type="entry name" value="Zn_ribbon_RPB9"/>
</dbReference>
<protein>
    <recommendedName>
        <fullName evidence="6">DNA-directed RNA polymerase II subunit RPB9-like zinc ribbon domain-containing protein</fullName>
    </recommendedName>
</protein>
<organism evidence="7 8">
    <name type="scientific">Aquarana catesbeiana</name>
    <name type="common">American bullfrog</name>
    <name type="synonym">Rana catesbeiana</name>
    <dbReference type="NCBI Taxonomy" id="8400"/>
    <lineage>
        <taxon>Eukaryota</taxon>
        <taxon>Metazoa</taxon>
        <taxon>Chordata</taxon>
        <taxon>Craniata</taxon>
        <taxon>Vertebrata</taxon>
        <taxon>Euteleostomi</taxon>
        <taxon>Amphibia</taxon>
        <taxon>Batrachia</taxon>
        <taxon>Anura</taxon>
        <taxon>Neobatrachia</taxon>
        <taxon>Ranoidea</taxon>
        <taxon>Ranidae</taxon>
        <taxon>Aquarana</taxon>
    </lineage>
</organism>
<dbReference type="AlphaFoldDB" id="A0A2G9R3B3"/>
<evidence type="ECO:0000313" key="7">
    <source>
        <dbReference type="EMBL" id="PIO22378.1"/>
    </source>
</evidence>
<evidence type="ECO:0000256" key="1">
    <source>
        <dbReference type="ARBA" id="ARBA00008925"/>
    </source>
</evidence>
<keyword evidence="2" id="KW-0479">Metal-binding</keyword>
<dbReference type="OrthoDB" id="282152at2759"/>
<dbReference type="GO" id="GO:0006351">
    <property type="term" value="P:DNA-templated transcription"/>
    <property type="evidence" value="ECO:0007669"/>
    <property type="project" value="InterPro"/>
</dbReference>
<evidence type="ECO:0000313" key="8">
    <source>
        <dbReference type="Proteomes" id="UP000228934"/>
    </source>
</evidence>
<evidence type="ECO:0000259" key="6">
    <source>
        <dbReference type="SMART" id="SM00661"/>
    </source>
</evidence>